<dbReference type="Gene3D" id="3.50.80.20">
    <property type="entry name" value="D-Ala-D-Ala carboxypeptidase C, peptidase S13"/>
    <property type="match status" value="1"/>
</dbReference>
<dbReference type="NCBIfam" id="TIGR00666">
    <property type="entry name" value="PBP4"/>
    <property type="match status" value="1"/>
</dbReference>
<gene>
    <name evidence="3" type="primary">dacB</name>
    <name evidence="3" type="ORF">ACFFH4_13400</name>
</gene>
<dbReference type="EMBL" id="JBHLTR010000017">
    <property type="protein sequence ID" value="MFC0560045.1"/>
    <property type="molecule type" value="Genomic_DNA"/>
</dbReference>
<name>A0ABV6NH11_9BACI</name>
<proteinExistence type="inferred from homology"/>
<evidence type="ECO:0000256" key="1">
    <source>
        <dbReference type="ARBA" id="ARBA00006096"/>
    </source>
</evidence>
<keyword evidence="4" id="KW-1185">Reference proteome</keyword>
<dbReference type="Pfam" id="PF02113">
    <property type="entry name" value="Peptidase_S13"/>
    <property type="match status" value="1"/>
</dbReference>
<dbReference type="Gene3D" id="3.40.710.10">
    <property type="entry name" value="DD-peptidase/beta-lactamase superfamily"/>
    <property type="match status" value="2"/>
</dbReference>
<dbReference type="InterPro" id="IPR012338">
    <property type="entry name" value="Beta-lactam/transpept-like"/>
</dbReference>
<evidence type="ECO:0000313" key="3">
    <source>
        <dbReference type="EMBL" id="MFC0560045.1"/>
    </source>
</evidence>
<organism evidence="3 4">
    <name type="scientific">Halalkalibacter alkalisediminis</name>
    <dbReference type="NCBI Taxonomy" id="935616"/>
    <lineage>
        <taxon>Bacteria</taxon>
        <taxon>Bacillati</taxon>
        <taxon>Bacillota</taxon>
        <taxon>Bacilli</taxon>
        <taxon>Bacillales</taxon>
        <taxon>Bacillaceae</taxon>
        <taxon>Halalkalibacter</taxon>
    </lineage>
</organism>
<dbReference type="PANTHER" id="PTHR30023">
    <property type="entry name" value="D-ALANYL-D-ALANINE CARBOXYPEPTIDASE"/>
    <property type="match status" value="1"/>
</dbReference>
<evidence type="ECO:0000313" key="4">
    <source>
        <dbReference type="Proteomes" id="UP001589833"/>
    </source>
</evidence>
<dbReference type="RefSeq" id="WP_273840574.1">
    <property type="nucleotide sequence ID" value="NZ_JAQQWT010000002.1"/>
</dbReference>
<keyword evidence="2 3" id="KW-0378">Hydrolase</keyword>
<keyword evidence="3" id="KW-0645">Protease</keyword>
<accession>A0ABV6NH11</accession>
<reference evidence="3 4" key="1">
    <citation type="submission" date="2024-09" db="EMBL/GenBank/DDBJ databases">
        <authorList>
            <person name="Sun Q."/>
            <person name="Mori K."/>
        </authorList>
    </citation>
    <scope>NUCLEOTIDE SEQUENCE [LARGE SCALE GENOMIC DNA]</scope>
    <source>
        <strain evidence="3 4">NCAIM B.02301</strain>
    </source>
</reference>
<dbReference type="EC" id="3.4.16.4" evidence="3"/>
<dbReference type="InterPro" id="IPR000667">
    <property type="entry name" value="Peptidase_S13"/>
</dbReference>
<dbReference type="Proteomes" id="UP001589833">
    <property type="component" value="Unassembled WGS sequence"/>
</dbReference>
<keyword evidence="3" id="KW-0121">Carboxypeptidase</keyword>
<dbReference type="PRINTS" id="PR00922">
    <property type="entry name" value="DADACBPTASE3"/>
</dbReference>
<dbReference type="GO" id="GO:0009002">
    <property type="term" value="F:serine-type D-Ala-D-Ala carboxypeptidase activity"/>
    <property type="evidence" value="ECO:0007669"/>
    <property type="project" value="UniProtKB-EC"/>
</dbReference>
<comment type="caution">
    <text evidence="3">The sequence shown here is derived from an EMBL/GenBank/DDBJ whole genome shotgun (WGS) entry which is preliminary data.</text>
</comment>
<protein>
    <submittedName>
        <fullName evidence="3">D-alanyl-D-alanine carboxypeptidase/D-alanyl-D-alanine-endopeptidase</fullName>
        <ecNumber evidence="3">3.4.16.4</ecNumber>
    </submittedName>
</protein>
<dbReference type="SUPFAM" id="SSF56601">
    <property type="entry name" value="beta-lactamase/transpeptidase-like"/>
    <property type="match status" value="1"/>
</dbReference>
<dbReference type="PANTHER" id="PTHR30023:SF0">
    <property type="entry name" value="PENICILLIN-SENSITIVE CARBOXYPEPTIDASE A"/>
    <property type="match status" value="1"/>
</dbReference>
<evidence type="ECO:0000256" key="2">
    <source>
        <dbReference type="ARBA" id="ARBA00022801"/>
    </source>
</evidence>
<comment type="similarity">
    <text evidence="1">Belongs to the peptidase S13 family.</text>
</comment>
<sequence>MRAKIGFILIMLLLINLFMPNVQAFDQQKIEDLLQTSSILEGAIISVSVRSAKTGEVLYEHLADTRLRPASNMKLFTAASALSVLGDHHRFTTNLYTDGTIKWKILNGNLYIRGSGDPTLLKKDIDDLVQQLKEKGVTFIKGNLVADDSRYDAQRYSVDLPWSDEEAYYGAQVSALTVAPDNNYDSGTVMVEITPGNEIGEKGIVTVTPFASPLTIRNTSTTVDMDEITNLTISREHGANHLYIKGGIPKNASSLKETIALWEPTNYVLELFNQSLKEHGITLLGESRIDRIPQTSKRVASHSSMPLSKLLIPFMKLSNNGHAETLIKEMGYIKGEDGSWEMGLQVLQDEIKKWGIESESMIIRDGSGISHVNGIQSRQMTKLLFEIQNEPWFESFLSSMPLVDGQNELERGTLHERMRLTVASGKVRAKTGTLTSVSSLAGYIEHSEDPLIFSIILNQVLDGKQAKQLEDQLVLAMLE</sequence>